<keyword evidence="2" id="KW-0472">Membrane</keyword>
<evidence type="ECO:0000313" key="4">
    <source>
        <dbReference type="Proteomes" id="UP000199150"/>
    </source>
</evidence>
<protein>
    <submittedName>
        <fullName evidence="3">Uncharacterized protein</fullName>
    </submittedName>
</protein>
<feature type="region of interest" description="Disordered" evidence="1">
    <location>
        <begin position="72"/>
        <end position="111"/>
    </location>
</feature>
<reference evidence="4" key="1">
    <citation type="submission" date="2016-10" db="EMBL/GenBank/DDBJ databases">
        <authorList>
            <person name="Varghese N."/>
            <person name="Submissions S."/>
        </authorList>
    </citation>
    <scope>NUCLEOTIDE SEQUENCE [LARGE SCALE GENOMIC DNA]</scope>
    <source>
        <strain evidence="4">CGMCC 1.3431</strain>
    </source>
</reference>
<dbReference type="Proteomes" id="UP000199150">
    <property type="component" value="Unassembled WGS sequence"/>
</dbReference>
<evidence type="ECO:0000256" key="1">
    <source>
        <dbReference type="SAM" id="MobiDB-lite"/>
    </source>
</evidence>
<dbReference type="AlphaFoldDB" id="A0A1G4PM23"/>
<keyword evidence="4" id="KW-1185">Reference proteome</keyword>
<organism evidence="3 4">
    <name type="scientific">Asticcacaulis taihuensis</name>
    <dbReference type="NCBI Taxonomy" id="260084"/>
    <lineage>
        <taxon>Bacteria</taxon>
        <taxon>Pseudomonadati</taxon>
        <taxon>Pseudomonadota</taxon>
        <taxon>Alphaproteobacteria</taxon>
        <taxon>Caulobacterales</taxon>
        <taxon>Caulobacteraceae</taxon>
        <taxon>Asticcacaulis</taxon>
    </lineage>
</organism>
<keyword evidence="2" id="KW-0812">Transmembrane</keyword>
<evidence type="ECO:0000256" key="2">
    <source>
        <dbReference type="SAM" id="Phobius"/>
    </source>
</evidence>
<proteinExistence type="predicted"/>
<evidence type="ECO:0000313" key="3">
    <source>
        <dbReference type="EMBL" id="SCW33322.1"/>
    </source>
</evidence>
<name>A0A1G4PM23_9CAUL</name>
<dbReference type="STRING" id="260084.SAMN02927928_0490"/>
<keyword evidence="2" id="KW-1133">Transmembrane helix</keyword>
<accession>A0A1G4PM23</accession>
<sequence>MLKLPLMETIRDIAAMVQKEGRLDERLDAAQDLLQSPARNRLQGVVPLLAGCAFIGAATLLAYVFTQSPAFSPTSSKPAAVAKPTIPSGKADFELSGTPKEAVPVGSESAR</sequence>
<dbReference type="EMBL" id="FMTS01000001">
    <property type="protein sequence ID" value="SCW33322.1"/>
    <property type="molecule type" value="Genomic_DNA"/>
</dbReference>
<feature type="transmembrane region" description="Helical" evidence="2">
    <location>
        <begin position="45"/>
        <end position="65"/>
    </location>
</feature>
<gene>
    <name evidence="3" type="ORF">SAMN02927928_0490</name>
</gene>